<dbReference type="Gene3D" id="1.20.272.10">
    <property type="match status" value="1"/>
</dbReference>
<dbReference type="InterPro" id="IPR012763">
    <property type="entry name" value="DNA_pol_III_sug/sutau_N"/>
</dbReference>
<dbReference type="InterPro" id="IPR050238">
    <property type="entry name" value="DNA_Rep/Repair_Clamp_Loader"/>
</dbReference>
<feature type="region of interest" description="Disordered" evidence="12">
    <location>
        <begin position="952"/>
        <end position="972"/>
    </location>
</feature>
<keyword evidence="6" id="KW-0479">Metal-binding</keyword>
<keyword evidence="4" id="KW-0548">Nucleotidyltransferase</keyword>
<organism evidence="14 15">
    <name type="scientific">Bifidobacterium pullorum subsp. saeculare</name>
    <dbReference type="NCBI Taxonomy" id="78257"/>
    <lineage>
        <taxon>Bacteria</taxon>
        <taxon>Bacillati</taxon>
        <taxon>Actinomycetota</taxon>
        <taxon>Actinomycetes</taxon>
        <taxon>Bifidobacteriales</taxon>
        <taxon>Bifidobacteriaceae</taxon>
        <taxon>Bifidobacterium</taxon>
    </lineage>
</organism>
<feature type="compositionally biased region" description="Low complexity" evidence="12">
    <location>
        <begin position="397"/>
        <end position="422"/>
    </location>
</feature>
<evidence type="ECO:0000256" key="4">
    <source>
        <dbReference type="ARBA" id="ARBA00022695"/>
    </source>
</evidence>
<feature type="compositionally biased region" description="Polar residues" evidence="12">
    <location>
        <begin position="962"/>
        <end position="972"/>
    </location>
</feature>
<evidence type="ECO:0000256" key="11">
    <source>
        <dbReference type="ARBA" id="ARBA00049244"/>
    </source>
</evidence>
<evidence type="ECO:0000313" key="15">
    <source>
        <dbReference type="Proteomes" id="UP000718821"/>
    </source>
</evidence>
<gene>
    <name evidence="14" type="ORF">H7U32_02440</name>
</gene>
<feature type="compositionally biased region" description="Polar residues" evidence="12">
    <location>
        <begin position="480"/>
        <end position="489"/>
    </location>
</feature>
<dbReference type="InterPro" id="IPR027417">
    <property type="entry name" value="P-loop_NTPase"/>
</dbReference>
<dbReference type="RefSeq" id="WP_204467714.1">
    <property type="nucleotide sequence ID" value="NZ_JACLYU010000002.1"/>
</dbReference>
<evidence type="ECO:0000256" key="1">
    <source>
        <dbReference type="ARBA" id="ARBA00006360"/>
    </source>
</evidence>
<dbReference type="NCBIfam" id="TIGR02397">
    <property type="entry name" value="dnaX_nterm"/>
    <property type="match status" value="1"/>
</dbReference>
<dbReference type="GO" id="GO:0006261">
    <property type="term" value="P:DNA-templated DNA replication"/>
    <property type="evidence" value="ECO:0007669"/>
    <property type="project" value="TreeGrafter"/>
</dbReference>
<sequence length="972" mass="100326">MALALYRRYRPDTFEGVIGQDQVTIPLMRALDAGKLTHAYLFSGPRGCGKTSSARILARCVNCAKGPTSHPCGECASCRDLATGGPGSIDVVEIDAASHNGVDDARELRERAGFAPARDRYKIFILDEAHMVTPQGFNALLKIVEEPPEHVMFIFATTEPDKVIGTIRSRTHHYPFRLVPPEVMGPYLEDICAKEGIKTEPGVLRLAMRAGGGSMRDTLSVLDQLMVGAVDGVITHDSSVALLGFTPEALIGEAIDAVVDANGEDLYGVIQKVVVGGFDPKRFVEDLLARVRDLLVLTLAGERAEAVMSDAAEAENMDDLRRQAGALGLGALTAMADTINATLGSMSGATSPRMRLELLAARLLAGRESGWADRPATPAGSTATMPGASAAGGGAVTGQAGAPAVGGAAAGTAGSSGFAGASRNRQGSGFAGASRNQRPEASQSAAGQPVTSQPKTAQPIAGQSEAARPEAAQAKEVRPTTVSEPSHPTTVADGTISFDGTAQAPERPKSPDEIWDALVAGLPEDVRGYVNRTKVPRIHLDPEGKARRRLWIKFDTPLSKYAFALAAAGEERDGTTSVVKMLRAEVRKAFGDQVALAPTEKMADGRQAPAWSKLPPEEQQRIKAQLLKKNLGAALAATKHLGEAHDAAPQHAADAGAAASGATGTGADDDEPHHRAPSPAADARADDDVDPWAAPAAAVTSVSDGFAMATESGVAPETGPHGAAEPTDTQDHPHKHVAVPDLSDPTDPWAAPAPSAAAPASATDVSATAASAVAPAAPAVAPAPAQAPVPGGAGNTSDDDPWSTLGTTHVPFDAQMAGGAMPDQEHHPSTAAVPTEPGYDDPWKDVPPPDAPAAGVPSGLSQPQGGWSLPGPIRPMGEEGGWEPSGQTAPHAGADRGPGSAMARATASAASQPAPDTDASADEYSLNDQSLDEAGAVAIDDIRRMFDVKQVEEFAADDPRNPANQNARNTEE</sequence>
<keyword evidence="15" id="KW-1185">Reference proteome</keyword>
<dbReference type="GO" id="GO:0003677">
    <property type="term" value="F:DNA binding"/>
    <property type="evidence" value="ECO:0007669"/>
    <property type="project" value="InterPro"/>
</dbReference>
<dbReference type="Gene3D" id="3.40.50.300">
    <property type="entry name" value="P-loop containing nucleotide triphosphate hydrolases"/>
    <property type="match status" value="1"/>
</dbReference>
<dbReference type="SUPFAM" id="SSF48019">
    <property type="entry name" value="post-AAA+ oligomerization domain-like"/>
    <property type="match status" value="1"/>
</dbReference>
<dbReference type="Pfam" id="PF12169">
    <property type="entry name" value="DNA_pol3_gamma3"/>
    <property type="match status" value="1"/>
</dbReference>
<dbReference type="SMART" id="SM00382">
    <property type="entry name" value="AAA"/>
    <property type="match status" value="1"/>
</dbReference>
<evidence type="ECO:0000256" key="8">
    <source>
        <dbReference type="ARBA" id="ARBA00022833"/>
    </source>
</evidence>
<feature type="region of interest" description="Disordered" evidence="12">
    <location>
        <begin position="370"/>
        <end position="511"/>
    </location>
</feature>
<reference evidence="14" key="2">
    <citation type="journal article" date="2021" name="Sci. Rep.">
        <title>The distribution of antibiotic resistance genes in chicken gut microbiota commensals.</title>
        <authorList>
            <person name="Juricova H."/>
            <person name="Matiasovicova J."/>
            <person name="Kubasova T."/>
            <person name="Cejkova D."/>
            <person name="Rychlik I."/>
        </authorList>
    </citation>
    <scope>NUCLEOTIDE SEQUENCE</scope>
    <source>
        <strain evidence="14">An836</strain>
    </source>
</reference>
<evidence type="ECO:0000313" key="14">
    <source>
        <dbReference type="EMBL" id="MBM6699203.1"/>
    </source>
</evidence>
<reference evidence="14" key="1">
    <citation type="submission" date="2020-08" db="EMBL/GenBank/DDBJ databases">
        <authorList>
            <person name="Cejkova D."/>
            <person name="Kubasova T."/>
            <person name="Jahodarova E."/>
            <person name="Rychlik I."/>
        </authorList>
    </citation>
    <scope>NUCLEOTIDE SEQUENCE</scope>
    <source>
        <strain evidence="14">An836</strain>
    </source>
</reference>
<dbReference type="GO" id="GO:0046872">
    <property type="term" value="F:metal ion binding"/>
    <property type="evidence" value="ECO:0007669"/>
    <property type="project" value="UniProtKB-KW"/>
</dbReference>
<dbReference type="InterPro" id="IPR003593">
    <property type="entry name" value="AAA+_ATPase"/>
</dbReference>
<keyword evidence="7" id="KW-0547">Nucleotide-binding</keyword>
<accession>A0A938WY71</accession>
<evidence type="ECO:0000256" key="10">
    <source>
        <dbReference type="ARBA" id="ARBA00022932"/>
    </source>
</evidence>
<dbReference type="GO" id="GO:0009360">
    <property type="term" value="C:DNA polymerase III complex"/>
    <property type="evidence" value="ECO:0007669"/>
    <property type="project" value="InterPro"/>
</dbReference>
<dbReference type="EC" id="2.7.7.7" evidence="2"/>
<evidence type="ECO:0000259" key="13">
    <source>
        <dbReference type="SMART" id="SM00382"/>
    </source>
</evidence>
<evidence type="ECO:0000256" key="3">
    <source>
        <dbReference type="ARBA" id="ARBA00022679"/>
    </source>
</evidence>
<dbReference type="InterPro" id="IPR045085">
    <property type="entry name" value="HLD_clamp_pol_III_gamma_tau"/>
</dbReference>
<feature type="compositionally biased region" description="Low complexity" evidence="12">
    <location>
        <begin position="743"/>
        <end position="762"/>
    </location>
</feature>
<comment type="similarity">
    <text evidence="1">Belongs to the DnaX/STICHEL family.</text>
</comment>
<evidence type="ECO:0000256" key="2">
    <source>
        <dbReference type="ARBA" id="ARBA00012417"/>
    </source>
</evidence>
<protein>
    <recommendedName>
        <fullName evidence="2">DNA-directed DNA polymerase</fullName>
        <ecNumber evidence="2">2.7.7.7</ecNumber>
    </recommendedName>
</protein>
<dbReference type="Pfam" id="PF22608">
    <property type="entry name" value="DNAX_ATPase_lid"/>
    <property type="match status" value="1"/>
</dbReference>
<evidence type="ECO:0000256" key="6">
    <source>
        <dbReference type="ARBA" id="ARBA00022723"/>
    </source>
</evidence>
<dbReference type="GO" id="GO:0005524">
    <property type="term" value="F:ATP binding"/>
    <property type="evidence" value="ECO:0007669"/>
    <property type="project" value="UniProtKB-KW"/>
</dbReference>
<dbReference type="Gene3D" id="1.10.8.60">
    <property type="match status" value="1"/>
</dbReference>
<evidence type="ECO:0000256" key="9">
    <source>
        <dbReference type="ARBA" id="ARBA00022840"/>
    </source>
</evidence>
<dbReference type="PANTHER" id="PTHR11669">
    <property type="entry name" value="REPLICATION FACTOR C / DNA POLYMERASE III GAMMA-TAU SUBUNIT"/>
    <property type="match status" value="1"/>
</dbReference>
<dbReference type="GO" id="GO:0003887">
    <property type="term" value="F:DNA-directed DNA polymerase activity"/>
    <property type="evidence" value="ECO:0007669"/>
    <property type="project" value="UniProtKB-KW"/>
</dbReference>
<evidence type="ECO:0000256" key="7">
    <source>
        <dbReference type="ARBA" id="ARBA00022741"/>
    </source>
</evidence>
<dbReference type="CDD" id="cd18137">
    <property type="entry name" value="HLD_clamp_pol_III_gamma_tau"/>
    <property type="match status" value="1"/>
</dbReference>
<comment type="caution">
    <text evidence="14">The sequence shown here is derived from an EMBL/GenBank/DDBJ whole genome shotgun (WGS) entry which is preliminary data.</text>
</comment>
<keyword evidence="8" id="KW-0862">Zinc</keyword>
<dbReference type="EMBL" id="JACLYU010000002">
    <property type="protein sequence ID" value="MBM6699203.1"/>
    <property type="molecule type" value="Genomic_DNA"/>
</dbReference>
<name>A0A938WY71_9BIFI</name>
<dbReference type="CDD" id="cd00009">
    <property type="entry name" value="AAA"/>
    <property type="match status" value="1"/>
</dbReference>
<feature type="compositionally biased region" description="Polar residues" evidence="12">
    <location>
        <begin position="434"/>
        <end position="456"/>
    </location>
</feature>
<feature type="region of interest" description="Disordered" evidence="12">
    <location>
        <begin position="711"/>
        <end position="762"/>
    </location>
</feature>
<dbReference type="InterPro" id="IPR008921">
    <property type="entry name" value="DNA_pol3_clamp-load_cplx_C"/>
</dbReference>
<feature type="region of interest" description="Disordered" evidence="12">
    <location>
        <begin position="644"/>
        <end position="689"/>
    </location>
</feature>
<keyword evidence="10" id="KW-0239">DNA-directed DNA polymerase</keyword>
<keyword evidence="3" id="KW-0808">Transferase</keyword>
<feature type="compositionally biased region" description="Low complexity" evidence="12">
    <location>
        <begin position="900"/>
        <end position="918"/>
    </location>
</feature>
<dbReference type="InterPro" id="IPR022754">
    <property type="entry name" value="DNA_pol_III_gamma-3"/>
</dbReference>
<feature type="region of interest" description="Disordered" evidence="12">
    <location>
        <begin position="782"/>
        <end position="929"/>
    </location>
</feature>
<feature type="compositionally biased region" description="Low complexity" evidence="12">
    <location>
        <begin position="379"/>
        <end position="389"/>
    </location>
</feature>
<keyword evidence="5" id="KW-0235">DNA replication</keyword>
<dbReference type="Proteomes" id="UP000718821">
    <property type="component" value="Unassembled WGS sequence"/>
</dbReference>
<dbReference type="Pfam" id="PF13177">
    <property type="entry name" value="DNA_pol3_delta2"/>
    <property type="match status" value="1"/>
</dbReference>
<evidence type="ECO:0000256" key="12">
    <source>
        <dbReference type="SAM" id="MobiDB-lite"/>
    </source>
</evidence>
<dbReference type="AlphaFoldDB" id="A0A938WY71"/>
<proteinExistence type="inferred from homology"/>
<dbReference type="PANTHER" id="PTHR11669:SF0">
    <property type="entry name" value="PROTEIN STICHEL-LIKE 2"/>
    <property type="match status" value="1"/>
</dbReference>
<dbReference type="SUPFAM" id="SSF52540">
    <property type="entry name" value="P-loop containing nucleoside triphosphate hydrolases"/>
    <property type="match status" value="1"/>
</dbReference>
<feature type="compositionally biased region" description="Low complexity" evidence="12">
    <location>
        <begin position="649"/>
        <end position="666"/>
    </location>
</feature>
<comment type="catalytic activity">
    <reaction evidence="11">
        <text>DNA(n) + a 2'-deoxyribonucleoside 5'-triphosphate = DNA(n+1) + diphosphate</text>
        <dbReference type="Rhea" id="RHEA:22508"/>
        <dbReference type="Rhea" id="RHEA-COMP:17339"/>
        <dbReference type="Rhea" id="RHEA-COMP:17340"/>
        <dbReference type="ChEBI" id="CHEBI:33019"/>
        <dbReference type="ChEBI" id="CHEBI:61560"/>
        <dbReference type="ChEBI" id="CHEBI:173112"/>
        <dbReference type="EC" id="2.7.7.7"/>
    </reaction>
</comment>
<feature type="domain" description="AAA+ ATPase" evidence="13">
    <location>
        <begin position="36"/>
        <end position="177"/>
    </location>
</feature>
<evidence type="ECO:0000256" key="5">
    <source>
        <dbReference type="ARBA" id="ARBA00022705"/>
    </source>
</evidence>
<dbReference type="NCBIfam" id="NF005846">
    <property type="entry name" value="PRK07764.1-6"/>
    <property type="match status" value="1"/>
</dbReference>
<keyword evidence="9" id="KW-0067">ATP-binding</keyword>
<dbReference type="FunFam" id="3.40.50.300:FF:000014">
    <property type="entry name" value="DNA polymerase III subunit gamma/tau"/>
    <property type="match status" value="1"/>
</dbReference>